<dbReference type="PANTHER" id="PTHR12231:SF253">
    <property type="entry name" value="DPR-INTERACTING PROTEIN ETA, ISOFORM B-RELATED"/>
    <property type="match status" value="1"/>
</dbReference>
<sequence>LISIGNRYSFINDQAHTWNLQIDDLQLSDAGEFTCQVNSGPHARKIVNLNVQGPPKFEKPLPEETMVTEGESLTLTCSTSGSPQPFVTWYEYADQYEKRIVSHGPNLTFPHVTRYDASTFECIAEHSFPPTINMMTDVKVQFAPEIQFLEERLEVQKGSETILKCDVTSYPQAAVMWIKEGKKLFNSLKYRVNVTEETGYTKRLTLTIKNMEESDFGSYVCEARNKVDKTQKTLEVFG</sequence>
<reference evidence="6 7" key="1">
    <citation type="journal article" date="2013" name="Nature">
        <title>Insights into bilaterian evolution from three spiralian genomes.</title>
        <authorList>
            <person name="Simakov O."/>
            <person name="Marletaz F."/>
            <person name="Cho S.J."/>
            <person name="Edsinger-Gonzales E."/>
            <person name="Havlak P."/>
            <person name="Hellsten U."/>
            <person name="Kuo D.H."/>
            <person name="Larsson T."/>
            <person name="Lv J."/>
            <person name="Arendt D."/>
            <person name="Savage R."/>
            <person name="Osoegawa K."/>
            <person name="de Jong P."/>
            <person name="Grimwood J."/>
            <person name="Chapman J.A."/>
            <person name="Shapiro H."/>
            <person name="Aerts A."/>
            <person name="Otillar R.P."/>
            <person name="Terry A.Y."/>
            <person name="Boore J.L."/>
            <person name="Grigoriev I.V."/>
            <person name="Lindberg D.R."/>
            <person name="Seaver E.C."/>
            <person name="Weisblat D.A."/>
            <person name="Putnam N.H."/>
            <person name="Rokhsar D.S."/>
        </authorList>
    </citation>
    <scope>NUCLEOTIDE SEQUENCE [LARGE SCALE GENOMIC DNA]</scope>
</reference>
<evidence type="ECO:0000259" key="5">
    <source>
        <dbReference type="PROSITE" id="PS50835"/>
    </source>
</evidence>
<dbReference type="STRING" id="225164.V4BIW8"/>
<dbReference type="KEGG" id="lgi:LOTGIDRAFT_125638"/>
<dbReference type="PROSITE" id="PS50835">
    <property type="entry name" value="IG_LIKE"/>
    <property type="match status" value="2"/>
</dbReference>
<dbReference type="InterPro" id="IPR007110">
    <property type="entry name" value="Ig-like_dom"/>
</dbReference>
<dbReference type="Proteomes" id="UP000030746">
    <property type="component" value="Unassembled WGS sequence"/>
</dbReference>
<feature type="domain" description="Ig-like" evidence="5">
    <location>
        <begin position="144"/>
        <end position="235"/>
    </location>
</feature>
<evidence type="ECO:0000256" key="4">
    <source>
        <dbReference type="ARBA" id="ARBA00023319"/>
    </source>
</evidence>
<organism evidence="6 7">
    <name type="scientific">Lottia gigantea</name>
    <name type="common">Giant owl limpet</name>
    <dbReference type="NCBI Taxonomy" id="225164"/>
    <lineage>
        <taxon>Eukaryota</taxon>
        <taxon>Metazoa</taxon>
        <taxon>Spiralia</taxon>
        <taxon>Lophotrochozoa</taxon>
        <taxon>Mollusca</taxon>
        <taxon>Gastropoda</taxon>
        <taxon>Patellogastropoda</taxon>
        <taxon>Lottioidea</taxon>
        <taxon>Lottiidae</taxon>
        <taxon>Lottia</taxon>
    </lineage>
</organism>
<dbReference type="PANTHER" id="PTHR12231">
    <property type="entry name" value="CTX-RELATED TYPE I TRANSMEMBRANE PROTEIN"/>
    <property type="match status" value="1"/>
</dbReference>
<feature type="non-terminal residue" evidence="6">
    <location>
        <position position="1"/>
    </location>
</feature>
<protein>
    <recommendedName>
        <fullName evidence="5">Ig-like domain-containing protein</fullName>
    </recommendedName>
</protein>
<dbReference type="SUPFAM" id="SSF48726">
    <property type="entry name" value="Immunoglobulin"/>
    <property type="match status" value="3"/>
</dbReference>
<evidence type="ECO:0000256" key="1">
    <source>
        <dbReference type="ARBA" id="ARBA00022729"/>
    </source>
</evidence>
<dbReference type="RefSeq" id="XP_009060638.1">
    <property type="nucleotide sequence ID" value="XM_009062390.1"/>
</dbReference>
<keyword evidence="4" id="KW-0393">Immunoglobulin domain</keyword>
<dbReference type="GO" id="GO:0043005">
    <property type="term" value="C:neuron projection"/>
    <property type="evidence" value="ECO:0007669"/>
    <property type="project" value="TreeGrafter"/>
</dbReference>
<evidence type="ECO:0000256" key="2">
    <source>
        <dbReference type="ARBA" id="ARBA00022737"/>
    </source>
</evidence>
<dbReference type="OMA" id="PSAITWI"/>
<keyword evidence="3" id="KW-1015">Disulfide bond</keyword>
<dbReference type="InterPro" id="IPR013783">
    <property type="entry name" value="Ig-like_fold"/>
</dbReference>
<dbReference type="AlphaFoldDB" id="V4BIW8"/>
<accession>V4BIW8</accession>
<dbReference type="CTD" id="20232521"/>
<dbReference type="InterPro" id="IPR003599">
    <property type="entry name" value="Ig_sub"/>
</dbReference>
<dbReference type="InterPro" id="IPR036179">
    <property type="entry name" value="Ig-like_dom_sf"/>
</dbReference>
<dbReference type="Pfam" id="PF13927">
    <property type="entry name" value="Ig_3"/>
    <property type="match status" value="1"/>
</dbReference>
<dbReference type="GeneID" id="20232521"/>
<feature type="domain" description="Ig-like" evidence="5">
    <location>
        <begin position="55"/>
        <end position="133"/>
    </location>
</feature>
<dbReference type="InterPro" id="IPR003598">
    <property type="entry name" value="Ig_sub2"/>
</dbReference>
<keyword evidence="1" id="KW-0732">Signal</keyword>
<dbReference type="FunFam" id="2.60.40.10:FF:000107">
    <property type="entry name" value="Myosin, light chain kinase a"/>
    <property type="match status" value="1"/>
</dbReference>
<evidence type="ECO:0000313" key="6">
    <source>
        <dbReference type="EMBL" id="ESO88589.1"/>
    </source>
</evidence>
<dbReference type="Pfam" id="PF07679">
    <property type="entry name" value="I-set"/>
    <property type="match status" value="1"/>
</dbReference>
<evidence type="ECO:0000256" key="3">
    <source>
        <dbReference type="ARBA" id="ARBA00023157"/>
    </source>
</evidence>
<dbReference type="EMBL" id="KB202656">
    <property type="protein sequence ID" value="ESO88589.1"/>
    <property type="molecule type" value="Genomic_DNA"/>
</dbReference>
<dbReference type="HOGENOM" id="CLU_027228_1_0_1"/>
<dbReference type="OrthoDB" id="9972932at2759"/>
<dbReference type="InterPro" id="IPR013098">
    <property type="entry name" value="Ig_I-set"/>
</dbReference>
<dbReference type="Gene3D" id="2.60.40.10">
    <property type="entry name" value="Immunoglobulins"/>
    <property type="match status" value="3"/>
</dbReference>
<dbReference type="SMART" id="SM00409">
    <property type="entry name" value="IG"/>
    <property type="match status" value="3"/>
</dbReference>
<proteinExistence type="predicted"/>
<name>V4BIW8_LOTGI</name>
<keyword evidence="2" id="KW-0677">Repeat</keyword>
<evidence type="ECO:0000313" key="7">
    <source>
        <dbReference type="Proteomes" id="UP000030746"/>
    </source>
</evidence>
<dbReference type="SMART" id="SM00408">
    <property type="entry name" value="IGc2"/>
    <property type="match status" value="2"/>
</dbReference>
<gene>
    <name evidence="6" type="ORF">LOTGIDRAFT_125638</name>
</gene>
<dbReference type="InterPro" id="IPR051170">
    <property type="entry name" value="Neural/epithelial_adhesion"/>
</dbReference>
<keyword evidence="7" id="KW-1185">Reference proteome</keyword>